<dbReference type="Proteomes" id="UP000815677">
    <property type="component" value="Unassembled WGS sequence"/>
</dbReference>
<accession>A0ABQ0LZM5</accession>
<evidence type="ECO:0008006" key="4">
    <source>
        <dbReference type="Google" id="ProtNLM"/>
    </source>
</evidence>
<dbReference type="PANTHER" id="PTHR37535">
    <property type="entry name" value="FLUG DOMAIN PROTEIN"/>
    <property type="match status" value="1"/>
</dbReference>
<protein>
    <recommendedName>
        <fullName evidence="4">C2H2-type domain-containing protein</fullName>
    </recommendedName>
</protein>
<organism evidence="2 3">
    <name type="scientific">Mycena chlorophos</name>
    <name type="common">Agaric fungus</name>
    <name type="synonym">Agaricus chlorophos</name>
    <dbReference type="NCBI Taxonomy" id="658473"/>
    <lineage>
        <taxon>Eukaryota</taxon>
        <taxon>Fungi</taxon>
        <taxon>Dikarya</taxon>
        <taxon>Basidiomycota</taxon>
        <taxon>Agaricomycotina</taxon>
        <taxon>Agaricomycetes</taxon>
        <taxon>Agaricomycetidae</taxon>
        <taxon>Agaricales</taxon>
        <taxon>Marasmiineae</taxon>
        <taxon>Mycenaceae</taxon>
        <taxon>Mycena</taxon>
    </lineage>
</organism>
<dbReference type="PANTHER" id="PTHR37535:SF3">
    <property type="entry name" value="FLUG DOMAIN-CONTAINING PROTEIN"/>
    <property type="match status" value="1"/>
</dbReference>
<sequence>MVLGARPKRSAAELYDQRIAEADGATLAARTESLHGKQHPKKLSPGGHRTHDRVMELWKVYLEKRVPELGETVVLLAEPVEGCDPPTESILKDFTRFMGLSIQGRLAEFATRKTIMCYLRAFSAAWRRRTYDYIPKLVRTKAFDYLTTDAFKDAAPLTTRTRHKDDADIGDVTVLIDEIYADTHYMRTTQSRFMTTYALLIAALSTERPGAIVEATDYRGTNEAILWGDHQFWVIPNDEDPYRPFLAIIVTIRNLKGLRLNDGANKMFFLLPEPDCYRIVDAFMYACVLGIMDGIFVDVSTLEEIFFPKHPCTIAHKLSIRPDKAKLPVVRKEMIIDGRWSVDHEFAMPYFMIAYRLRMLSLKAGFQRWMTFYCMRRGQANRLNHEVTEEERLQMMGHTTRSKVFQIAYLTRVSNVNLSAILAERMDNDATTTAAIGSMSCGRDTNAPLALDASEVTAIRSEPELVDLRSKKQETISKIADEQAKLDLISEEDEEAFEAQCAVVNNLRGDAKALERRHLALFTAEHRIRLIEKRDAYFAGASRRQLTGEEPPTRAPLAVISTNVSRPSSSTAIAAGKENGHVRRLPRLVSPIQEARTIIVNFTVDAPRYEHLLDSGNALLSIPSHPSPLCYPGEGPTKKNTCGVCNSDLSGKEHVFANSNTATHIHQCLLDDAQAKATAELDKAYAPQRCLWLKCKAKTAFATRDDFVQHVRAHIKSARNNRGPCLWVEEGQACRDSECSEEHFGRIHDINTWPMVRVEYDVPSAETFVDVDGTGDAWRERCYEHYTDLFHPFETRVDEDVDFSDHGVNFTVATENCINFDHGEGFSGARPEFHGHIERLVALAPAFCPCCVYNDQLPIEKRVRQFISTADFQLHLQLHQTQIATHNDPIPCPVPSCGPTTFGPLELLTHLIVYHRVPICGSTKHTSYRQLRLPSPQHLITAEVEPPVVVGKRSREDEEQVPPVEPPVLRKRSRVRMVIEDSDDEEQEPVASKRTDSQAGPSERGKGSDEEPFAGDSQVEAGPSERSKGKRRAQDDDQTSDNEEPAAPRKRRTGAAKKPKVEKTHYCTRHRLQLVDIRNHIPSACDATEFRIRHEDYTRTTWGPKYNLEEWLKTAPPHIPMVEETIKHKKKMVLSDELCRYKCAGCKKEFVSIAEHFNGLRSTTTKCGRKTFFVRGSDGKFGTTLTTLAMLSSAAAGPSTAGPSGAHDSEPE</sequence>
<evidence type="ECO:0000256" key="1">
    <source>
        <dbReference type="SAM" id="MobiDB-lite"/>
    </source>
</evidence>
<feature type="compositionally biased region" description="Basic and acidic residues" evidence="1">
    <location>
        <begin position="1023"/>
        <end position="1035"/>
    </location>
</feature>
<dbReference type="InterPro" id="IPR021842">
    <property type="entry name" value="DUF3435"/>
</dbReference>
<dbReference type="EMBL" id="DF849266">
    <property type="protein sequence ID" value="GAT56427.1"/>
    <property type="molecule type" value="Genomic_DNA"/>
</dbReference>
<feature type="compositionally biased region" description="Basic residues" evidence="1">
    <location>
        <begin position="1048"/>
        <end position="1058"/>
    </location>
</feature>
<gene>
    <name evidence="2" type="ORF">MCHLO_13083</name>
</gene>
<reference evidence="2" key="1">
    <citation type="submission" date="2014-09" db="EMBL/GenBank/DDBJ databases">
        <title>Genome sequence of the luminous mushroom Mycena chlorophos for searching fungal bioluminescence genes.</title>
        <authorList>
            <person name="Tanaka Y."/>
            <person name="Kasuga D."/>
            <person name="Oba Y."/>
            <person name="Hase S."/>
            <person name="Sato K."/>
            <person name="Oba Y."/>
            <person name="Sakakibara Y."/>
        </authorList>
    </citation>
    <scope>NUCLEOTIDE SEQUENCE</scope>
</reference>
<feature type="region of interest" description="Disordered" evidence="1">
    <location>
        <begin position="944"/>
        <end position="1063"/>
    </location>
</feature>
<proteinExistence type="predicted"/>
<evidence type="ECO:0000313" key="3">
    <source>
        <dbReference type="Proteomes" id="UP000815677"/>
    </source>
</evidence>
<evidence type="ECO:0000313" key="2">
    <source>
        <dbReference type="EMBL" id="GAT56427.1"/>
    </source>
</evidence>
<name>A0ABQ0LZM5_MYCCL</name>
<keyword evidence="3" id="KW-1185">Reference proteome</keyword>
<dbReference type="Pfam" id="PF11917">
    <property type="entry name" value="DUF3435"/>
    <property type="match status" value="1"/>
</dbReference>